<name>A0AAD7N8A3_9AGAR</name>
<evidence type="ECO:0000256" key="1">
    <source>
        <dbReference type="SAM" id="MobiDB-lite"/>
    </source>
</evidence>
<comment type="caution">
    <text evidence="2">The sequence shown here is derived from an EMBL/GenBank/DDBJ whole genome shotgun (WGS) entry which is preliminary data.</text>
</comment>
<sequence length="156" mass="16788">MPTGVHNSEILDIDSNPVSASTQIVLRAKQGTDRSELCARVFGDVLSSPTIGGSVQDRQRKKDAGELHDAIQRVLGQLEGEMQRSEENGVEVLDKAGSLPAIQDLTPVDVNDPAAHSTPPTTGDSRSHSWFVSFVWQAVREDTGRGSELRAEKGAI</sequence>
<proteinExistence type="predicted"/>
<keyword evidence="3" id="KW-1185">Reference proteome</keyword>
<evidence type="ECO:0000313" key="3">
    <source>
        <dbReference type="Proteomes" id="UP001215598"/>
    </source>
</evidence>
<feature type="region of interest" description="Disordered" evidence="1">
    <location>
        <begin position="78"/>
        <end position="126"/>
    </location>
</feature>
<gene>
    <name evidence="2" type="ORF">B0H16DRAFT_1460373</name>
</gene>
<reference evidence="2" key="1">
    <citation type="submission" date="2023-03" db="EMBL/GenBank/DDBJ databases">
        <title>Massive genome expansion in bonnet fungi (Mycena s.s.) driven by repeated elements and novel gene families across ecological guilds.</title>
        <authorList>
            <consortium name="Lawrence Berkeley National Laboratory"/>
            <person name="Harder C.B."/>
            <person name="Miyauchi S."/>
            <person name="Viragh M."/>
            <person name="Kuo A."/>
            <person name="Thoen E."/>
            <person name="Andreopoulos B."/>
            <person name="Lu D."/>
            <person name="Skrede I."/>
            <person name="Drula E."/>
            <person name="Henrissat B."/>
            <person name="Morin E."/>
            <person name="Kohler A."/>
            <person name="Barry K."/>
            <person name="LaButti K."/>
            <person name="Morin E."/>
            <person name="Salamov A."/>
            <person name="Lipzen A."/>
            <person name="Mereny Z."/>
            <person name="Hegedus B."/>
            <person name="Baldrian P."/>
            <person name="Stursova M."/>
            <person name="Weitz H."/>
            <person name="Taylor A."/>
            <person name="Grigoriev I.V."/>
            <person name="Nagy L.G."/>
            <person name="Martin F."/>
            <person name="Kauserud H."/>
        </authorList>
    </citation>
    <scope>NUCLEOTIDE SEQUENCE</scope>
    <source>
        <strain evidence="2">CBHHK182m</strain>
    </source>
</reference>
<accession>A0AAD7N8A3</accession>
<organism evidence="2 3">
    <name type="scientific">Mycena metata</name>
    <dbReference type="NCBI Taxonomy" id="1033252"/>
    <lineage>
        <taxon>Eukaryota</taxon>
        <taxon>Fungi</taxon>
        <taxon>Dikarya</taxon>
        <taxon>Basidiomycota</taxon>
        <taxon>Agaricomycotina</taxon>
        <taxon>Agaricomycetes</taxon>
        <taxon>Agaricomycetidae</taxon>
        <taxon>Agaricales</taxon>
        <taxon>Marasmiineae</taxon>
        <taxon>Mycenaceae</taxon>
        <taxon>Mycena</taxon>
    </lineage>
</organism>
<dbReference type="EMBL" id="JARKIB010000063">
    <property type="protein sequence ID" value="KAJ7751038.1"/>
    <property type="molecule type" value="Genomic_DNA"/>
</dbReference>
<dbReference type="Proteomes" id="UP001215598">
    <property type="component" value="Unassembled WGS sequence"/>
</dbReference>
<evidence type="ECO:0000313" key="2">
    <source>
        <dbReference type="EMBL" id="KAJ7751038.1"/>
    </source>
</evidence>
<protein>
    <submittedName>
        <fullName evidence="2">Uncharacterized protein</fullName>
    </submittedName>
</protein>
<dbReference type="AlphaFoldDB" id="A0AAD7N8A3"/>